<accession>A0ACC0P116</accession>
<name>A0ACC0P116_RHOML</name>
<proteinExistence type="predicted"/>
<organism evidence="1 2">
    <name type="scientific">Rhododendron molle</name>
    <name type="common">Chinese azalea</name>
    <name type="synonym">Azalea mollis</name>
    <dbReference type="NCBI Taxonomy" id="49168"/>
    <lineage>
        <taxon>Eukaryota</taxon>
        <taxon>Viridiplantae</taxon>
        <taxon>Streptophyta</taxon>
        <taxon>Embryophyta</taxon>
        <taxon>Tracheophyta</taxon>
        <taxon>Spermatophyta</taxon>
        <taxon>Magnoliopsida</taxon>
        <taxon>eudicotyledons</taxon>
        <taxon>Gunneridae</taxon>
        <taxon>Pentapetalae</taxon>
        <taxon>asterids</taxon>
        <taxon>Ericales</taxon>
        <taxon>Ericaceae</taxon>
        <taxon>Ericoideae</taxon>
        <taxon>Rhodoreae</taxon>
        <taxon>Rhododendron</taxon>
    </lineage>
</organism>
<evidence type="ECO:0000313" key="1">
    <source>
        <dbReference type="EMBL" id="KAI8558428.1"/>
    </source>
</evidence>
<dbReference type="Proteomes" id="UP001062846">
    <property type="component" value="Chromosome 4"/>
</dbReference>
<keyword evidence="2" id="KW-1185">Reference proteome</keyword>
<protein>
    <submittedName>
        <fullName evidence="1">Uncharacterized protein</fullName>
    </submittedName>
</protein>
<evidence type="ECO:0000313" key="2">
    <source>
        <dbReference type="Proteomes" id="UP001062846"/>
    </source>
</evidence>
<dbReference type="EMBL" id="CM046391">
    <property type="protein sequence ID" value="KAI8558428.1"/>
    <property type="molecule type" value="Genomic_DNA"/>
</dbReference>
<reference evidence="1" key="1">
    <citation type="submission" date="2022-02" db="EMBL/GenBank/DDBJ databases">
        <title>Plant Genome Project.</title>
        <authorList>
            <person name="Zhang R.-G."/>
        </authorList>
    </citation>
    <scope>NUCLEOTIDE SEQUENCE</scope>
    <source>
        <strain evidence="1">AT1</strain>
    </source>
</reference>
<sequence>MFVLGFGAHPTTHEYKVVRIVHQKYPYEHEFQPLVELYTQGTESWRQLGSTFPPYCFIEYEASQAFVSGAVNWIATDPRVSPGYRPLIVSFDMRAETFSVLMLPPALADEKPASLSVKLFRESLVVLCDQQTGNNAYCIWVMKEYGVPESWSKLFSFKVNLPIVLDRALGVGENGNVLLSTRDELLLSSGDNRLLSYDTVTKAVRDTKIRGCSSGFRVEPFMETLVSVENRGAVLDRQLNPL</sequence>
<comment type="caution">
    <text evidence="1">The sequence shown here is derived from an EMBL/GenBank/DDBJ whole genome shotgun (WGS) entry which is preliminary data.</text>
</comment>
<gene>
    <name evidence="1" type="ORF">RHMOL_Rhmol04G0092500</name>
</gene>